<protein>
    <submittedName>
        <fullName evidence="1">Uncharacterized protein</fullName>
    </submittedName>
</protein>
<evidence type="ECO:0000313" key="2">
    <source>
        <dbReference type="Proteomes" id="UP001218188"/>
    </source>
</evidence>
<accession>A0AAD6SGF5</accession>
<proteinExistence type="predicted"/>
<comment type="caution">
    <text evidence="1">The sequence shown here is derived from an EMBL/GenBank/DDBJ whole genome shotgun (WGS) entry which is preliminary data.</text>
</comment>
<gene>
    <name evidence="1" type="ORF">C8F04DRAFT_106674</name>
</gene>
<keyword evidence="2" id="KW-1185">Reference proteome</keyword>
<dbReference type="AlphaFoldDB" id="A0AAD6SGF5"/>
<reference evidence="1" key="1">
    <citation type="submission" date="2023-03" db="EMBL/GenBank/DDBJ databases">
        <title>Massive genome expansion in bonnet fungi (Mycena s.s.) driven by repeated elements and novel gene families across ecological guilds.</title>
        <authorList>
            <consortium name="Lawrence Berkeley National Laboratory"/>
            <person name="Harder C.B."/>
            <person name="Miyauchi S."/>
            <person name="Viragh M."/>
            <person name="Kuo A."/>
            <person name="Thoen E."/>
            <person name="Andreopoulos B."/>
            <person name="Lu D."/>
            <person name="Skrede I."/>
            <person name="Drula E."/>
            <person name="Henrissat B."/>
            <person name="Morin E."/>
            <person name="Kohler A."/>
            <person name="Barry K."/>
            <person name="LaButti K."/>
            <person name="Morin E."/>
            <person name="Salamov A."/>
            <person name="Lipzen A."/>
            <person name="Mereny Z."/>
            <person name="Hegedus B."/>
            <person name="Baldrian P."/>
            <person name="Stursova M."/>
            <person name="Weitz H."/>
            <person name="Taylor A."/>
            <person name="Grigoriev I.V."/>
            <person name="Nagy L.G."/>
            <person name="Martin F."/>
            <person name="Kauserud H."/>
        </authorList>
    </citation>
    <scope>NUCLEOTIDE SEQUENCE</scope>
    <source>
        <strain evidence="1">CBHHK200</strain>
    </source>
</reference>
<organism evidence="1 2">
    <name type="scientific">Mycena alexandri</name>
    <dbReference type="NCBI Taxonomy" id="1745969"/>
    <lineage>
        <taxon>Eukaryota</taxon>
        <taxon>Fungi</taxon>
        <taxon>Dikarya</taxon>
        <taxon>Basidiomycota</taxon>
        <taxon>Agaricomycotina</taxon>
        <taxon>Agaricomycetes</taxon>
        <taxon>Agaricomycetidae</taxon>
        <taxon>Agaricales</taxon>
        <taxon>Marasmiineae</taxon>
        <taxon>Mycenaceae</taxon>
        <taxon>Mycena</taxon>
    </lineage>
</organism>
<dbReference type="Proteomes" id="UP001218188">
    <property type="component" value="Unassembled WGS sequence"/>
</dbReference>
<sequence length="153" mass="17221">MDAVNTLTILQLRNIASLTARPRSRSQRRFSKLCSTLLFVPGLVEARRSSISTCRETLVANLNTQALPPQIAWYPLRAMQTSIPTVRFLKLVLRSPPWQSSAVSGVVLLRCIPHIPLFTHARRGDRLKNFRENDDLILTPLAHESQDHSNVSA</sequence>
<evidence type="ECO:0000313" key="1">
    <source>
        <dbReference type="EMBL" id="KAJ7026672.1"/>
    </source>
</evidence>
<dbReference type="EMBL" id="JARJCM010000135">
    <property type="protein sequence ID" value="KAJ7026672.1"/>
    <property type="molecule type" value="Genomic_DNA"/>
</dbReference>
<name>A0AAD6SGF5_9AGAR</name>